<dbReference type="EMBL" id="LGUA01000202">
    <property type="protein sequence ID" value="OAX83215.1"/>
    <property type="molecule type" value="Genomic_DNA"/>
</dbReference>
<accession>A0A1B7P2F7</accession>
<dbReference type="OrthoDB" id="4336528at2759"/>
<evidence type="ECO:0000313" key="1">
    <source>
        <dbReference type="EMBL" id="OAX83215.1"/>
    </source>
</evidence>
<comment type="caution">
    <text evidence="1">The sequence shown here is derived from an EMBL/GenBank/DDBJ whole genome shotgun (WGS) entry which is preliminary data.</text>
</comment>
<protein>
    <submittedName>
        <fullName evidence="1">Uncharacterized protein</fullName>
    </submittedName>
</protein>
<organism evidence="1 2">
    <name type="scientific">Emergomyces africanus</name>
    <dbReference type="NCBI Taxonomy" id="1955775"/>
    <lineage>
        <taxon>Eukaryota</taxon>
        <taxon>Fungi</taxon>
        <taxon>Dikarya</taxon>
        <taxon>Ascomycota</taxon>
        <taxon>Pezizomycotina</taxon>
        <taxon>Eurotiomycetes</taxon>
        <taxon>Eurotiomycetidae</taxon>
        <taxon>Onygenales</taxon>
        <taxon>Ajellomycetaceae</taxon>
        <taxon>Emergomyces</taxon>
    </lineage>
</organism>
<proteinExistence type="predicted"/>
<dbReference type="Proteomes" id="UP000091918">
    <property type="component" value="Unassembled WGS sequence"/>
</dbReference>
<sequence length="212" mass="23954">MEPREPPVRETPPVPTIQTGAAYWKTTDIGIFWPDAEGDEDIINKESKTYYRGVFSFTTRLRVAAQTRDPAIIRHDIALCLKGSANTWWTMELDDVTRCGLINHPEGVQARSVTVQDARKGRSVAAYAAELIRSVDRRLPGPHLLHLPELRTYSYSETHLAIYCYRPPVNSITDPTNVRNLRSRSRAASIPLNPQRKKLFTPLGVLFTLQTA</sequence>
<dbReference type="AlphaFoldDB" id="A0A1B7P2F7"/>
<name>A0A1B7P2F7_9EURO</name>
<dbReference type="STRING" id="1658172.A0A1B7P2F7"/>
<reference evidence="1 2" key="1">
    <citation type="submission" date="2015-07" db="EMBL/GenBank/DDBJ databases">
        <title>Emmonsia species relationships and genome sequence.</title>
        <authorList>
            <person name="Cuomo C.A."/>
            <person name="Schwartz I.S."/>
            <person name="Kenyon C."/>
            <person name="de Hoog G.S."/>
            <person name="Govender N.P."/>
            <person name="Botha A."/>
            <person name="Moreno L."/>
            <person name="de Vries M."/>
            <person name="Munoz J.F."/>
            <person name="Stielow J.B."/>
        </authorList>
    </citation>
    <scope>NUCLEOTIDE SEQUENCE [LARGE SCALE GENOMIC DNA]</scope>
    <source>
        <strain evidence="1 2">CBS 136260</strain>
    </source>
</reference>
<gene>
    <name evidence="1" type="ORF">ACJ72_02432</name>
</gene>
<keyword evidence="2" id="KW-1185">Reference proteome</keyword>
<evidence type="ECO:0000313" key="2">
    <source>
        <dbReference type="Proteomes" id="UP000091918"/>
    </source>
</evidence>